<name>A0A4R8RY49_COLTR</name>
<accession>A0A4R8RY49</accession>
<sequence>MLFNHFETVGFRLQQARHESAGKCSSRKLGSSTCWTAAVVQDTSLQYGMPLAVATAIAAMQTTTTSLNVKHDTLYNECGVTKVTVPGVVDDDNIERDSRLMGINKTPDTRPLSPERRDSGAGGIVDRGTAGMFASARAIPTEAAPATEGGARGDERQSHQCQVTAVASSKMTGEQNAAVVRRSGCCFHEKRGLDHRAEARVGNEKSSC</sequence>
<organism evidence="2 3">
    <name type="scientific">Colletotrichum trifolii</name>
    <dbReference type="NCBI Taxonomy" id="5466"/>
    <lineage>
        <taxon>Eukaryota</taxon>
        <taxon>Fungi</taxon>
        <taxon>Dikarya</taxon>
        <taxon>Ascomycota</taxon>
        <taxon>Pezizomycotina</taxon>
        <taxon>Sordariomycetes</taxon>
        <taxon>Hypocreomycetidae</taxon>
        <taxon>Glomerellales</taxon>
        <taxon>Glomerellaceae</taxon>
        <taxon>Colletotrichum</taxon>
        <taxon>Colletotrichum orbiculare species complex</taxon>
    </lineage>
</organism>
<proteinExistence type="predicted"/>
<dbReference type="Proteomes" id="UP000295703">
    <property type="component" value="Unassembled WGS sequence"/>
</dbReference>
<evidence type="ECO:0000313" key="3">
    <source>
        <dbReference type="Proteomes" id="UP000295703"/>
    </source>
</evidence>
<gene>
    <name evidence="2" type="ORF">CTRI78_v002171</name>
</gene>
<feature type="region of interest" description="Disordered" evidence="1">
    <location>
        <begin position="102"/>
        <end position="125"/>
    </location>
</feature>
<protein>
    <submittedName>
        <fullName evidence="2">Uncharacterized protein</fullName>
    </submittedName>
</protein>
<keyword evidence="3" id="KW-1185">Reference proteome</keyword>
<dbReference type="AlphaFoldDB" id="A0A4R8RY49"/>
<reference evidence="2 3" key="1">
    <citation type="submission" date="2018-12" db="EMBL/GenBank/DDBJ databases">
        <title>Genome sequence and assembly of Colletotrichum trifolii.</title>
        <authorList>
            <person name="Gan P."/>
            <person name="Shirasu K."/>
        </authorList>
    </citation>
    <scope>NUCLEOTIDE SEQUENCE [LARGE SCALE GENOMIC DNA]</scope>
    <source>
        <strain evidence="2 3">543-2</strain>
    </source>
</reference>
<dbReference type="EMBL" id="RYZW01000011">
    <property type="protein sequence ID" value="TDZ68424.1"/>
    <property type="molecule type" value="Genomic_DNA"/>
</dbReference>
<comment type="caution">
    <text evidence="2">The sequence shown here is derived from an EMBL/GenBank/DDBJ whole genome shotgun (WGS) entry which is preliminary data.</text>
</comment>
<evidence type="ECO:0000256" key="1">
    <source>
        <dbReference type="SAM" id="MobiDB-lite"/>
    </source>
</evidence>
<evidence type="ECO:0000313" key="2">
    <source>
        <dbReference type="EMBL" id="TDZ68424.1"/>
    </source>
</evidence>